<evidence type="ECO:0000256" key="1">
    <source>
        <dbReference type="SAM" id="MobiDB-lite"/>
    </source>
</evidence>
<feature type="region of interest" description="Disordered" evidence="1">
    <location>
        <begin position="1"/>
        <end position="81"/>
    </location>
</feature>
<organism evidence="2">
    <name type="scientific">Eremomyces bilateralis CBS 781.70</name>
    <dbReference type="NCBI Taxonomy" id="1392243"/>
    <lineage>
        <taxon>Eukaryota</taxon>
        <taxon>Fungi</taxon>
        <taxon>Dikarya</taxon>
        <taxon>Ascomycota</taxon>
        <taxon>Pezizomycotina</taxon>
        <taxon>Dothideomycetes</taxon>
        <taxon>Dothideomycetes incertae sedis</taxon>
        <taxon>Eremomycetales</taxon>
        <taxon>Eremomycetaceae</taxon>
        <taxon>Eremomyces</taxon>
    </lineage>
</organism>
<dbReference type="Proteomes" id="UP000504638">
    <property type="component" value="Unplaced"/>
</dbReference>
<accession>A0A6G1FUX7</accession>
<dbReference type="AlphaFoldDB" id="A0A6G1FUX7"/>
<keyword evidence="3" id="KW-1185">Reference proteome</keyword>
<evidence type="ECO:0000313" key="3">
    <source>
        <dbReference type="Proteomes" id="UP000504638"/>
    </source>
</evidence>
<feature type="region of interest" description="Disordered" evidence="1">
    <location>
        <begin position="154"/>
        <end position="174"/>
    </location>
</feature>
<gene>
    <name evidence="2 4" type="ORF">P152DRAFT_452002</name>
</gene>
<sequence>MAPRIIFSIGVRRRRTRDPKGDPEAEPLLKRRRIAKPSPQPLPKPTRRRLTRRRWSSIPEPKGSQTPVATTNSPVRTTSRLCSDCQPKERYILGRNSDPPIRTRLSIHQCEPNSVPRQHRGLESILKRVTSAFRPPTKIPVERVWFAKSDDIVLPDDPYDSDGTGDSVPARGRM</sequence>
<reference evidence="2 4" key="1">
    <citation type="submission" date="2020-01" db="EMBL/GenBank/DDBJ databases">
        <authorList>
            <consortium name="DOE Joint Genome Institute"/>
            <person name="Haridas S."/>
            <person name="Albert R."/>
            <person name="Binder M."/>
            <person name="Bloem J."/>
            <person name="Labutti K."/>
            <person name="Salamov A."/>
            <person name="Andreopoulos B."/>
            <person name="Baker S.E."/>
            <person name="Barry K."/>
            <person name="Bills G."/>
            <person name="Bluhm B.H."/>
            <person name="Cannon C."/>
            <person name="Castanera R."/>
            <person name="Culley D.E."/>
            <person name="Daum C."/>
            <person name="Ezra D."/>
            <person name="Gonzalez J.B."/>
            <person name="Henrissat B."/>
            <person name="Kuo A."/>
            <person name="Liang C."/>
            <person name="Lipzen A."/>
            <person name="Lutzoni F."/>
            <person name="Magnuson J."/>
            <person name="Mondo S."/>
            <person name="Nolan M."/>
            <person name="Ohm R."/>
            <person name="Pangilinan J."/>
            <person name="Park H.-J."/>
            <person name="Ramirez L."/>
            <person name="Alfaro M."/>
            <person name="Sun H."/>
            <person name="Tritt A."/>
            <person name="Yoshinaga Y."/>
            <person name="Zwiers L.-H."/>
            <person name="Turgeon B.G."/>
            <person name="Goodwin S.B."/>
            <person name="Spatafora J.W."/>
            <person name="Crous P.W."/>
            <person name="Grigoriev I.V."/>
        </authorList>
    </citation>
    <scope>NUCLEOTIDE SEQUENCE</scope>
    <source>
        <strain evidence="2 4">CBS 781.70</strain>
    </source>
</reference>
<proteinExistence type="predicted"/>
<protein>
    <submittedName>
        <fullName evidence="2 4">Uncharacterized protein</fullName>
    </submittedName>
</protein>
<feature type="compositionally biased region" description="Polar residues" evidence="1">
    <location>
        <begin position="63"/>
        <end position="81"/>
    </location>
</feature>
<reference evidence="4" key="2">
    <citation type="submission" date="2020-04" db="EMBL/GenBank/DDBJ databases">
        <authorList>
            <consortium name="NCBI Genome Project"/>
        </authorList>
    </citation>
    <scope>NUCLEOTIDE SEQUENCE</scope>
    <source>
        <strain evidence="4">CBS 781.70</strain>
    </source>
</reference>
<name>A0A6G1FUX7_9PEZI</name>
<dbReference type="RefSeq" id="XP_033531191.1">
    <property type="nucleotide sequence ID" value="XM_033678267.1"/>
</dbReference>
<reference evidence="4" key="3">
    <citation type="submission" date="2025-04" db="UniProtKB">
        <authorList>
            <consortium name="RefSeq"/>
        </authorList>
    </citation>
    <scope>IDENTIFICATION</scope>
    <source>
        <strain evidence="4">CBS 781.70</strain>
    </source>
</reference>
<feature type="compositionally biased region" description="Basic and acidic residues" evidence="1">
    <location>
        <begin position="18"/>
        <end position="29"/>
    </location>
</feature>
<dbReference type="EMBL" id="ML975172">
    <property type="protein sequence ID" value="KAF1809560.1"/>
    <property type="molecule type" value="Genomic_DNA"/>
</dbReference>
<evidence type="ECO:0000313" key="2">
    <source>
        <dbReference type="EMBL" id="KAF1809560.1"/>
    </source>
</evidence>
<dbReference type="GeneID" id="54418837"/>
<feature type="compositionally biased region" description="Basic residues" evidence="1">
    <location>
        <begin position="45"/>
        <end position="55"/>
    </location>
</feature>
<evidence type="ECO:0000313" key="4">
    <source>
        <dbReference type="RefSeq" id="XP_033531191.1"/>
    </source>
</evidence>